<dbReference type="FunFam" id="3.30.70.580:FF:000007">
    <property type="entry name" value="tRNA pseudouridine synthase"/>
    <property type="match status" value="1"/>
</dbReference>
<dbReference type="AlphaFoldDB" id="A0A8H4BDP6"/>
<dbReference type="InterPro" id="IPR001406">
    <property type="entry name" value="PsdUridine_synth_TruA"/>
</dbReference>
<protein>
    <submittedName>
        <fullName evidence="6">Pseudouridine synthase</fullName>
    </submittedName>
</protein>
<dbReference type="InterPro" id="IPR020103">
    <property type="entry name" value="PsdUridine_synth_cat_dom_sf"/>
</dbReference>
<dbReference type="InterPro" id="IPR041707">
    <property type="entry name" value="Pus3-like"/>
</dbReference>
<keyword evidence="2" id="KW-0819">tRNA processing</keyword>
<gene>
    <name evidence="6" type="ORF">FB192DRAFT_1305424</name>
</gene>
<dbReference type="SUPFAM" id="SSF55120">
    <property type="entry name" value="Pseudouridine synthase"/>
    <property type="match status" value="1"/>
</dbReference>
<feature type="domain" description="Pseudouridine synthase I TruA alpha/beta" evidence="5">
    <location>
        <begin position="209"/>
        <end position="325"/>
    </location>
</feature>
<dbReference type="CDD" id="cd02569">
    <property type="entry name" value="PseudoU_synth_ScPus3"/>
    <property type="match status" value="1"/>
</dbReference>
<feature type="region of interest" description="Disordered" evidence="4">
    <location>
        <begin position="21"/>
        <end position="58"/>
    </location>
</feature>
<feature type="compositionally biased region" description="Basic and acidic residues" evidence="4">
    <location>
        <begin position="447"/>
        <end position="462"/>
    </location>
</feature>
<dbReference type="InterPro" id="IPR020095">
    <property type="entry name" value="PsdUridine_synth_TruA_C"/>
</dbReference>
<accession>A0A8H4BDP6</accession>
<feature type="region of interest" description="Disordered" evidence="4">
    <location>
        <begin position="440"/>
        <end position="462"/>
    </location>
</feature>
<evidence type="ECO:0000256" key="1">
    <source>
        <dbReference type="ARBA" id="ARBA00009375"/>
    </source>
</evidence>
<dbReference type="Gene3D" id="3.30.70.580">
    <property type="entry name" value="Pseudouridine synthase I, catalytic domain, N-terminal subdomain"/>
    <property type="match status" value="1"/>
</dbReference>
<dbReference type="Pfam" id="PF01416">
    <property type="entry name" value="PseudoU_synth_1"/>
    <property type="match status" value="1"/>
</dbReference>
<dbReference type="GO" id="GO:0009982">
    <property type="term" value="F:pseudouridine synthase activity"/>
    <property type="evidence" value="ECO:0007669"/>
    <property type="project" value="InterPro"/>
</dbReference>
<keyword evidence="3" id="KW-0413">Isomerase</keyword>
<dbReference type="InterPro" id="IPR020097">
    <property type="entry name" value="PsdUridine_synth_TruA_a/b_dom"/>
</dbReference>
<evidence type="ECO:0000313" key="7">
    <source>
        <dbReference type="Proteomes" id="UP000469890"/>
    </source>
</evidence>
<dbReference type="InterPro" id="IPR020094">
    <property type="entry name" value="TruA/RsuA/RluB/E/F_N"/>
</dbReference>
<evidence type="ECO:0000313" key="6">
    <source>
        <dbReference type="EMBL" id="KAF1800369.1"/>
    </source>
</evidence>
<evidence type="ECO:0000256" key="4">
    <source>
        <dbReference type="SAM" id="MobiDB-lite"/>
    </source>
</evidence>
<comment type="caution">
    <text evidence="6">The sequence shown here is derived from an EMBL/GenBank/DDBJ whole genome shotgun (WGS) entry which is preliminary data.</text>
</comment>
<feature type="compositionally biased region" description="Basic and acidic residues" evidence="4">
    <location>
        <begin position="31"/>
        <end position="41"/>
    </location>
</feature>
<sequence length="462" mass="53632">MSTSSKYSDLTREQLLEHIEKLEAQISNPEATEHDSDSSELKHKKRRQREQKNRPFDMSKYTKRKIALQVAYIGWDYCGYASQNRPEEIPTIEDKLFKALITCKLVEDMEESDYSRCGRTDKGVSGLGQVIALNVRSKKLQSDPSPDLLPTDKEFPYVDTLNRMLPPDIRVLAWAPVQDDFSARFHCTGRTYKYFFPRNKMNIDNMRKACTYFEGPHDFRNFCKMDPSKNVLSYERVIMSMKINPVQYTQTVGVGEGSEFYEVELKGTAFLWHQVRFMMSVLFLVGQGLEAPEIVRDLLDIEKVPSKPDFPMASDLPLVLYDCEFKGLEWTYSFRDSEYDPLPSSYRTYLHYNEEWTTQMIRTLTCQNYLSKVAKFPVIMPDQSVKTVEEFSEARSVVSSAGVATIVLGGGKEMRMSKYKPVLQRPRCDTDELKKSKFEVRKKRKLDRQQQEQEKAEEASQS</sequence>
<dbReference type="PANTHER" id="PTHR11142:SF5">
    <property type="entry name" value="TRNA PSEUDOURIDINE(38_39) SYNTHASE"/>
    <property type="match status" value="1"/>
</dbReference>
<dbReference type="GO" id="GO:0003723">
    <property type="term" value="F:RNA binding"/>
    <property type="evidence" value="ECO:0007669"/>
    <property type="project" value="InterPro"/>
</dbReference>
<evidence type="ECO:0000259" key="5">
    <source>
        <dbReference type="Pfam" id="PF01416"/>
    </source>
</evidence>
<dbReference type="GO" id="GO:0005634">
    <property type="term" value="C:nucleus"/>
    <property type="evidence" value="ECO:0007669"/>
    <property type="project" value="TreeGrafter"/>
</dbReference>
<comment type="similarity">
    <text evidence="1">Belongs to the tRNA pseudouridine synthase TruA family.</text>
</comment>
<organism evidence="6 7">
    <name type="scientific">Mucor circinelloides f. lusitanicus</name>
    <name type="common">Mucor racemosus var. lusitanicus</name>
    <dbReference type="NCBI Taxonomy" id="29924"/>
    <lineage>
        <taxon>Eukaryota</taxon>
        <taxon>Fungi</taxon>
        <taxon>Fungi incertae sedis</taxon>
        <taxon>Mucoromycota</taxon>
        <taxon>Mucoromycotina</taxon>
        <taxon>Mucoromycetes</taxon>
        <taxon>Mucorales</taxon>
        <taxon>Mucorineae</taxon>
        <taxon>Mucoraceae</taxon>
        <taxon>Mucor</taxon>
    </lineage>
</organism>
<dbReference type="GO" id="GO:0005737">
    <property type="term" value="C:cytoplasm"/>
    <property type="evidence" value="ECO:0007669"/>
    <property type="project" value="TreeGrafter"/>
</dbReference>
<proteinExistence type="inferred from homology"/>
<name>A0A8H4BDP6_MUCCL</name>
<evidence type="ECO:0000256" key="2">
    <source>
        <dbReference type="ARBA" id="ARBA00022694"/>
    </source>
</evidence>
<dbReference type="Proteomes" id="UP000469890">
    <property type="component" value="Unassembled WGS sequence"/>
</dbReference>
<dbReference type="GO" id="GO:0031119">
    <property type="term" value="P:tRNA pseudouridine synthesis"/>
    <property type="evidence" value="ECO:0007669"/>
    <property type="project" value="TreeGrafter"/>
</dbReference>
<dbReference type="NCBIfam" id="TIGR00071">
    <property type="entry name" value="hisT_truA"/>
    <property type="match status" value="1"/>
</dbReference>
<dbReference type="PANTHER" id="PTHR11142">
    <property type="entry name" value="PSEUDOURIDYLATE SYNTHASE"/>
    <property type="match status" value="1"/>
</dbReference>
<dbReference type="EMBL" id="JAAECE010000005">
    <property type="protein sequence ID" value="KAF1800369.1"/>
    <property type="molecule type" value="Genomic_DNA"/>
</dbReference>
<dbReference type="Gene3D" id="3.30.70.660">
    <property type="entry name" value="Pseudouridine synthase I, catalytic domain, C-terminal subdomain"/>
    <property type="match status" value="1"/>
</dbReference>
<reference evidence="6 7" key="1">
    <citation type="submission" date="2019-09" db="EMBL/GenBank/DDBJ databases">
        <authorList>
            <consortium name="DOE Joint Genome Institute"/>
            <person name="Mondo S.J."/>
            <person name="Navarro-Mendoza M.I."/>
            <person name="Perez-Arques C."/>
            <person name="Panchal S."/>
            <person name="Nicolas F.E."/>
            <person name="Ganguly P."/>
            <person name="Pangilinan J."/>
            <person name="Grigoriev I."/>
            <person name="Heitman J."/>
            <person name="Sanya K."/>
            <person name="Garre V."/>
        </authorList>
    </citation>
    <scope>NUCLEOTIDE SEQUENCE [LARGE SCALE GENOMIC DNA]</scope>
    <source>
        <strain evidence="6 7">MU402</strain>
    </source>
</reference>
<dbReference type="GO" id="GO:1990481">
    <property type="term" value="P:mRNA pseudouridine synthesis"/>
    <property type="evidence" value="ECO:0007669"/>
    <property type="project" value="TreeGrafter"/>
</dbReference>
<evidence type="ECO:0000256" key="3">
    <source>
        <dbReference type="ARBA" id="ARBA00023235"/>
    </source>
</evidence>
<dbReference type="HAMAP" id="MF_00171">
    <property type="entry name" value="TruA"/>
    <property type="match status" value="1"/>
</dbReference>